<dbReference type="EMBL" id="KV417495">
    <property type="protein sequence ID" value="KZP30188.1"/>
    <property type="molecule type" value="Genomic_DNA"/>
</dbReference>
<evidence type="ECO:0000313" key="2">
    <source>
        <dbReference type="Proteomes" id="UP000076532"/>
    </source>
</evidence>
<proteinExistence type="predicted"/>
<organism evidence="1 2">
    <name type="scientific">Athelia psychrophila</name>
    <dbReference type="NCBI Taxonomy" id="1759441"/>
    <lineage>
        <taxon>Eukaryota</taxon>
        <taxon>Fungi</taxon>
        <taxon>Dikarya</taxon>
        <taxon>Basidiomycota</taxon>
        <taxon>Agaricomycotina</taxon>
        <taxon>Agaricomycetes</taxon>
        <taxon>Agaricomycetidae</taxon>
        <taxon>Atheliales</taxon>
        <taxon>Atheliaceae</taxon>
        <taxon>Athelia</taxon>
    </lineage>
</organism>
<reference evidence="1 2" key="1">
    <citation type="journal article" date="2016" name="Mol. Biol. Evol.">
        <title>Comparative Genomics of Early-Diverging Mushroom-Forming Fungi Provides Insights into the Origins of Lignocellulose Decay Capabilities.</title>
        <authorList>
            <person name="Nagy L.G."/>
            <person name="Riley R."/>
            <person name="Tritt A."/>
            <person name="Adam C."/>
            <person name="Daum C."/>
            <person name="Floudas D."/>
            <person name="Sun H."/>
            <person name="Yadav J.S."/>
            <person name="Pangilinan J."/>
            <person name="Larsson K.H."/>
            <person name="Matsuura K."/>
            <person name="Barry K."/>
            <person name="Labutti K."/>
            <person name="Kuo R."/>
            <person name="Ohm R.A."/>
            <person name="Bhattacharya S.S."/>
            <person name="Shirouzu T."/>
            <person name="Yoshinaga Y."/>
            <person name="Martin F.M."/>
            <person name="Grigoriev I.V."/>
            <person name="Hibbett D.S."/>
        </authorList>
    </citation>
    <scope>NUCLEOTIDE SEQUENCE [LARGE SCALE GENOMIC DNA]</scope>
    <source>
        <strain evidence="1 2">CBS 109695</strain>
    </source>
</reference>
<sequence>MTSAVSSNGFRRVYNNQPWPSDVNVENIIISTQRVWPSLRTVPLRRPSLRFVEGRAGTSVLRLSRLSPRCRPRRPYP</sequence>
<accession>A0A166T4V4</accession>
<dbReference type="AlphaFoldDB" id="A0A166T4V4"/>
<keyword evidence="2" id="KW-1185">Reference proteome</keyword>
<gene>
    <name evidence="1" type="ORF">FIBSPDRAFT_850925</name>
</gene>
<name>A0A166T4V4_9AGAM</name>
<protein>
    <submittedName>
        <fullName evidence="1">Uncharacterized protein</fullName>
    </submittedName>
</protein>
<dbReference type="Proteomes" id="UP000076532">
    <property type="component" value="Unassembled WGS sequence"/>
</dbReference>
<feature type="non-terminal residue" evidence="1">
    <location>
        <position position="77"/>
    </location>
</feature>
<evidence type="ECO:0000313" key="1">
    <source>
        <dbReference type="EMBL" id="KZP30188.1"/>
    </source>
</evidence>